<evidence type="ECO:0000256" key="3">
    <source>
        <dbReference type="ARBA" id="ARBA00005712"/>
    </source>
</evidence>
<evidence type="ECO:0000256" key="1">
    <source>
        <dbReference type="ARBA" id="ARBA00003543"/>
    </source>
</evidence>
<comment type="similarity">
    <text evidence="3">Belongs to the ATPase epsilon chain family.</text>
</comment>
<dbReference type="SUPFAM" id="SSF51344">
    <property type="entry name" value="Epsilon subunit of F1F0-ATP synthase N-terminal domain"/>
    <property type="match status" value="1"/>
</dbReference>
<evidence type="ECO:0000256" key="7">
    <source>
        <dbReference type="ARBA" id="ARBA00023136"/>
    </source>
</evidence>
<keyword evidence="8" id="KW-0139">CF(1)</keyword>
<dbReference type="Proteomes" id="UP000530564">
    <property type="component" value="Unassembled WGS sequence"/>
</dbReference>
<evidence type="ECO:0000256" key="2">
    <source>
        <dbReference type="ARBA" id="ARBA00004184"/>
    </source>
</evidence>
<name>A0A840A5J1_9CAUL</name>
<dbReference type="EMBL" id="JACIDK010000006">
    <property type="protein sequence ID" value="MBB3892963.1"/>
    <property type="molecule type" value="Genomic_DNA"/>
</dbReference>
<evidence type="ECO:0000259" key="9">
    <source>
        <dbReference type="Pfam" id="PF02823"/>
    </source>
</evidence>
<keyword evidence="6" id="KW-0406">Ion transport</keyword>
<evidence type="ECO:0000313" key="11">
    <source>
        <dbReference type="Proteomes" id="UP000530564"/>
    </source>
</evidence>
<dbReference type="RefSeq" id="WP_183775956.1">
    <property type="nucleotide sequence ID" value="NZ_JACIDK010000006.1"/>
</dbReference>
<evidence type="ECO:0000256" key="6">
    <source>
        <dbReference type="ARBA" id="ARBA00023065"/>
    </source>
</evidence>
<dbReference type="InterPro" id="IPR001469">
    <property type="entry name" value="ATP_synth_F1_dsu/esu"/>
</dbReference>
<evidence type="ECO:0000313" key="10">
    <source>
        <dbReference type="EMBL" id="MBB3892963.1"/>
    </source>
</evidence>
<evidence type="ECO:0000256" key="8">
    <source>
        <dbReference type="ARBA" id="ARBA00023196"/>
    </source>
</evidence>
<sequence length="139" mass="14987">MKLLITSPSKVTVDHDDIAAIRAEDASGEFGLLPHHADFMTALSISVLSWRHLDGRQGYCAVRGGLLTVNRGEVAVATREAIVGDDLAALEAIVGDRLRADAEQDRQARAHSEHLRIQAIRQIVGYLRPGASDVRAAPS</sequence>
<keyword evidence="5" id="KW-0375">Hydrogen ion transport</keyword>
<evidence type="ECO:0000256" key="5">
    <source>
        <dbReference type="ARBA" id="ARBA00022781"/>
    </source>
</evidence>
<protein>
    <submittedName>
        <fullName evidence="10">F-type H+-transporting ATPase subunit epsilon</fullName>
    </submittedName>
</protein>
<keyword evidence="11" id="KW-1185">Reference proteome</keyword>
<comment type="subcellular location">
    <subcellularLocation>
        <location evidence="2">Endomembrane system</location>
        <topology evidence="2">Peripheral membrane protein</topology>
    </subcellularLocation>
</comment>
<keyword evidence="7" id="KW-0472">Membrane</keyword>
<organism evidence="10 11">
    <name type="scientific">Phenylobacterium haematophilum</name>
    <dbReference type="NCBI Taxonomy" id="98513"/>
    <lineage>
        <taxon>Bacteria</taxon>
        <taxon>Pseudomonadati</taxon>
        <taxon>Pseudomonadota</taxon>
        <taxon>Alphaproteobacteria</taxon>
        <taxon>Caulobacterales</taxon>
        <taxon>Caulobacteraceae</taxon>
        <taxon>Phenylobacterium</taxon>
    </lineage>
</organism>
<comment type="caution">
    <text evidence="10">The sequence shown here is derived from an EMBL/GenBank/DDBJ whole genome shotgun (WGS) entry which is preliminary data.</text>
</comment>
<accession>A0A840A5J1</accession>
<feature type="domain" description="ATP synthase F1 complex delta/epsilon subunit N-terminal" evidence="9">
    <location>
        <begin position="1"/>
        <end position="81"/>
    </location>
</feature>
<dbReference type="CDD" id="cd12152">
    <property type="entry name" value="F1-ATPase_delta"/>
    <property type="match status" value="1"/>
</dbReference>
<dbReference type="AlphaFoldDB" id="A0A840A5J1"/>
<dbReference type="InterPro" id="IPR024037">
    <property type="entry name" value="Alt_ATP_synth_F1_esu"/>
</dbReference>
<comment type="function">
    <text evidence="1">Produces ATP from ADP in the presence of a proton gradient across the membrane.</text>
</comment>
<keyword evidence="4" id="KW-0813">Transport</keyword>
<gene>
    <name evidence="10" type="ORF">GGQ61_003701</name>
</gene>
<dbReference type="Gene3D" id="2.60.15.10">
    <property type="entry name" value="F0F1 ATP synthase delta/epsilon subunit, N-terminal"/>
    <property type="match status" value="1"/>
</dbReference>
<dbReference type="GO" id="GO:0045259">
    <property type="term" value="C:proton-transporting ATP synthase complex"/>
    <property type="evidence" value="ECO:0007669"/>
    <property type="project" value="UniProtKB-KW"/>
</dbReference>
<dbReference type="InterPro" id="IPR036771">
    <property type="entry name" value="ATPsynth_dsu/esu_N"/>
</dbReference>
<keyword evidence="8" id="KW-0066">ATP synthesis</keyword>
<reference evidence="10 11" key="1">
    <citation type="submission" date="2020-08" db="EMBL/GenBank/DDBJ databases">
        <title>Genomic Encyclopedia of Type Strains, Phase IV (KMG-IV): sequencing the most valuable type-strain genomes for metagenomic binning, comparative biology and taxonomic classification.</title>
        <authorList>
            <person name="Goeker M."/>
        </authorList>
    </citation>
    <scope>NUCLEOTIDE SEQUENCE [LARGE SCALE GENOMIC DNA]</scope>
    <source>
        <strain evidence="10 11">DSM 21793</strain>
    </source>
</reference>
<dbReference type="NCBIfam" id="NF009981">
    <property type="entry name" value="PRK13447.1"/>
    <property type="match status" value="1"/>
</dbReference>
<dbReference type="Pfam" id="PF02823">
    <property type="entry name" value="ATP-synt_DE_N"/>
    <property type="match status" value="1"/>
</dbReference>
<dbReference type="GO" id="GO:0046933">
    <property type="term" value="F:proton-transporting ATP synthase activity, rotational mechanism"/>
    <property type="evidence" value="ECO:0007669"/>
    <property type="project" value="InterPro"/>
</dbReference>
<dbReference type="InterPro" id="IPR020546">
    <property type="entry name" value="ATP_synth_F1_dsu/esu_N"/>
</dbReference>
<dbReference type="NCBIfam" id="TIGR03166">
    <property type="entry name" value="alt_F1F0_F1_eps"/>
    <property type="match status" value="1"/>
</dbReference>
<proteinExistence type="inferred from homology"/>
<evidence type="ECO:0000256" key="4">
    <source>
        <dbReference type="ARBA" id="ARBA00022448"/>
    </source>
</evidence>
<dbReference type="GO" id="GO:0012505">
    <property type="term" value="C:endomembrane system"/>
    <property type="evidence" value="ECO:0007669"/>
    <property type="project" value="UniProtKB-SubCell"/>
</dbReference>